<gene>
    <name evidence="3" type="ORF">FSB75_08910</name>
</gene>
<name>A0A5B8UI15_9BACT</name>
<dbReference type="PANTHER" id="PTHR31793">
    <property type="entry name" value="4-HYDROXYBENZOYL-COA THIOESTERASE FAMILY MEMBER"/>
    <property type="match status" value="1"/>
</dbReference>
<evidence type="ECO:0000313" key="3">
    <source>
        <dbReference type="EMBL" id="QEC56006.1"/>
    </source>
</evidence>
<dbReference type="AlphaFoldDB" id="A0A5B8UI15"/>
<dbReference type="KEGG" id="fgg:FSB75_08910"/>
<organism evidence="3 4">
    <name type="scientific">Flavisolibacter ginsenosidimutans</name>
    <dbReference type="NCBI Taxonomy" id="661481"/>
    <lineage>
        <taxon>Bacteria</taxon>
        <taxon>Pseudomonadati</taxon>
        <taxon>Bacteroidota</taxon>
        <taxon>Chitinophagia</taxon>
        <taxon>Chitinophagales</taxon>
        <taxon>Chitinophagaceae</taxon>
        <taxon>Flavisolibacter</taxon>
    </lineage>
</organism>
<evidence type="ECO:0000256" key="1">
    <source>
        <dbReference type="ARBA" id="ARBA00005953"/>
    </source>
</evidence>
<dbReference type="InterPro" id="IPR029069">
    <property type="entry name" value="HotDog_dom_sf"/>
</dbReference>
<accession>A0A5B8UI15</accession>
<evidence type="ECO:0000313" key="4">
    <source>
        <dbReference type="Proteomes" id="UP000321204"/>
    </source>
</evidence>
<keyword evidence="2" id="KW-0378">Hydrolase</keyword>
<dbReference type="GO" id="GO:0047617">
    <property type="term" value="F:fatty acyl-CoA hydrolase activity"/>
    <property type="evidence" value="ECO:0007669"/>
    <property type="project" value="TreeGrafter"/>
</dbReference>
<dbReference type="EMBL" id="CP042433">
    <property type="protein sequence ID" value="QEC56006.1"/>
    <property type="molecule type" value="Genomic_DNA"/>
</dbReference>
<comment type="similarity">
    <text evidence="1">Belongs to the 4-hydroxybenzoyl-CoA thioesterase family.</text>
</comment>
<protein>
    <submittedName>
        <fullName evidence="3">Thioesterase</fullName>
    </submittedName>
</protein>
<dbReference type="InterPro" id="IPR050563">
    <property type="entry name" value="4-hydroxybenzoyl-CoA_TE"/>
</dbReference>
<dbReference type="Gene3D" id="3.10.129.10">
    <property type="entry name" value="Hotdog Thioesterase"/>
    <property type="match status" value="1"/>
</dbReference>
<evidence type="ECO:0000256" key="2">
    <source>
        <dbReference type="ARBA" id="ARBA00022801"/>
    </source>
</evidence>
<dbReference type="Proteomes" id="UP000321204">
    <property type="component" value="Chromosome"/>
</dbReference>
<sequence>MARIKIHLPDTFSFFARIPVRITDVNYGNHLGNDALLSLIHEARMQYLKSLGFTEMEFAGVGLIMSDAAIEFKAEAFYGDVLKVYVAAADFSKIGFDLYYELVKEEAEATIAVAKTGMVCFDYTKRKVTAVPQEAKEKMSEP</sequence>
<dbReference type="SUPFAM" id="SSF54637">
    <property type="entry name" value="Thioesterase/thiol ester dehydrase-isomerase"/>
    <property type="match status" value="1"/>
</dbReference>
<reference evidence="3 4" key="1">
    <citation type="journal article" date="2015" name="Int. J. Syst. Evol. Microbiol.">
        <title>Flavisolibacter ginsenosidimutans sp. nov., with ginsenoside-converting activity isolated from soil used for cultivating ginseng.</title>
        <authorList>
            <person name="Zhao Y."/>
            <person name="Liu Q."/>
            <person name="Kang M.S."/>
            <person name="Jin F."/>
            <person name="Yu H."/>
            <person name="Im W.T."/>
        </authorList>
    </citation>
    <scope>NUCLEOTIDE SEQUENCE [LARGE SCALE GENOMIC DNA]</scope>
    <source>
        <strain evidence="3 4">Gsoil 636</strain>
    </source>
</reference>
<proteinExistence type="inferred from homology"/>
<dbReference type="CDD" id="cd00586">
    <property type="entry name" value="4HBT"/>
    <property type="match status" value="1"/>
</dbReference>
<dbReference type="Pfam" id="PF13279">
    <property type="entry name" value="4HBT_2"/>
    <property type="match status" value="1"/>
</dbReference>
<dbReference type="PANTHER" id="PTHR31793:SF27">
    <property type="entry name" value="NOVEL THIOESTERASE SUPERFAMILY DOMAIN AND SAPOSIN A-TYPE DOMAIN CONTAINING PROTEIN (0610012H03RIK)"/>
    <property type="match status" value="1"/>
</dbReference>
<dbReference type="RefSeq" id="WP_146785830.1">
    <property type="nucleotide sequence ID" value="NZ_BAABIO010000001.1"/>
</dbReference>
<dbReference type="OrthoDB" id="333038at2"/>
<keyword evidence="4" id="KW-1185">Reference proteome</keyword>